<feature type="compositionally biased region" description="Polar residues" evidence="1">
    <location>
        <begin position="114"/>
        <end position="124"/>
    </location>
</feature>
<dbReference type="Proteomes" id="UP000828390">
    <property type="component" value="Unassembled WGS sequence"/>
</dbReference>
<dbReference type="EMBL" id="JAIWYP010000009">
    <property type="protein sequence ID" value="KAH3778153.1"/>
    <property type="molecule type" value="Genomic_DNA"/>
</dbReference>
<keyword evidence="3" id="KW-1185">Reference proteome</keyword>
<evidence type="ECO:0000313" key="2">
    <source>
        <dbReference type="EMBL" id="KAH3778153.1"/>
    </source>
</evidence>
<accession>A0A9D4EF28</accession>
<gene>
    <name evidence="2" type="ORF">DPMN_179606</name>
</gene>
<organism evidence="2 3">
    <name type="scientific">Dreissena polymorpha</name>
    <name type="common">Zebra mussel</name>
    <name type="synonym">Mytilus polymorpha</name>
    <dbReference type="NCBI Taxonomy" id="45954"/>
    <lineage>
        <taxon>Eukaryota</taxon>
        <taxon>Metazoa</taxon>
        <taxon>Spiralia</taxon>
        <taxon>Lophotrochozoa</taxon>
        <taxon>Mollusca</taxon>
        <taxon>Bivalvia</taxon>
        <taxon>Autobranchia</taxon>
        <taxon>Heteroconchia</taxon>
        <taxon>Euheterodonta</taxon>
        <taxon>Imparidentia</taxon>
        <taxon>Neoheterodontei</taxon>
        <taxon>Myida</taxon>
        <taxon>Dreissenoidea</taxon>
        <taxon>Dreissenidae</taxon>
        <taxon>Dreissena</taxon>
    </lineage>
</organism>
<reference evidence="2" key="1">
    <citation type="journal article" date="2019" name="bioRxiv">
        <title>The Genome of the Zebra Mussel, Dreissena polymorpha: A Resource for Invasive Species Research.</title>
        <authorList>
            <person name="McCartney M.A."/>
            <person name="Auch B."/>
            <person name="Kono T."/>
            <person name="Mallez S."/>
            <person name="Zhang Y."/>
            <person name="Obille A."/>
            <person name="Becker A."/>
            <person name="Abrahante J.E."/>
            <person name="Garbe J."/>
            <person name="Badalamenti J.P."/>
            <person name="Herman A."/>
            <person name="Mangelson H."/>
            <person name="Liachko I."/>
            <person name="Sullivan S."/>
            <person name="Sone E.D."/>
            <person name="Koren S."/>
            <person name="Silverstein K.A.T."/>
            <person name="Beckman K.B."/>
            <person name="Gohl D.M."/>
        </authorList>
    </citation>
    <scope>NUCLEOTIDE SEQUENCE</scope>
    <source>
        <strain evidence="2">Duluth1</strain>
        <tissue evidence="2">Whole animal</tissue>
    </source>
</reference>
<proteinExistence type="predicted"/>
<reference evidence="2" key="2">
    <citation type="submission" date="2020-11" db="EMBL/GenBank/DDBJ databases">
        <authorList>
            <person name="McCartney M.A."/>
            <person name="Auch B."/>
            <person name="Kono T."/>
            <person name="Mallez S."/>
            <person name="Becker A."/>
            <person name="Gohl D.M."/>
            <person name="Silverstein K.A.T."/>
            <person name="Koren S."/>
            <person name="Bechman K.B."/>
            <person name="Herman A."/>
            <person name="Abrahante J.E."/>
            <person name="Garbe J."/>
        </authorList>
    </citation>
    <scope>NUCLEOTIDE SEQUENCE</scope>
    <source>
        <strain evidence="2">Duluth1</strain>
        <tissue evidence="2">Whole animal</tissue>
    </source>
</reference>
<feature type="region of interest" description="Disordered" evidence="1">
    <location>
        <begin position="81"/>
        <end position="134"/>
    </location>
</feature>
<name>A0A9D4EF28_DREPO</name>
<protein>
    <submittedName>
        <fullName evidence="2">Uncharacterized protein</fullName>
    </submittedName>
</protein>
<dbReference type="AlphaFoldDB" id="A0A9D4EF28"/>
<feature type="region of interest" description="Disordered" evidence="1">
    <location>
        <begin position="1"/>
        <end position="34"/>
    </location>
</feature>
<sequence length="134" mass="14664">MLSTVYSGDEEAADDVQSEKQEEPELSGVTGNGAEAVWKPGTAVSEFRFMMDEKEFNIKLVELKQTVNSKVKTALLDRKSLKYDGPRMQPLPPPQPKPSYGGRGIRKEGVITTPGKQSSTNWRTFSMGIGLGGN</sequence>
<evidence type="ECO:0000313" key="3">
    <source>
        <dbReference type="Proteomes" id="UP000828390"/>
    </source>
</evidence>
<evidence type="ECO:0000256" key="1">
    <source>
        <dbReference type="SAM" id="MobiDB-lite"/>
    </source>
</evidence>
<comment type="caution">
    <text evidence="2">The sequence shown here is derived from an EMBL/GenBank/DDBJ whole genome shotgun (WGS) entry which is preliminary data.</text>
</comment>